<evidence type="ECO:0000313" key="3">
    <source>
        <dbReference type="Proteomes" id="UP000008063"/>
    </source>
</evidence>
<dbReference type="AlphaFoldDB" id="F8PHS0"/>
<reference evidence="3" key="1">
    <citation type="journal article" date="2011" name="Science">
        <title>The plant cell wall-decomposing machinery underlies the functional diversity of forest fungi.</title>
        <authorList>
            <person name="Eastwood D.C."/>
            <person name="Floudas D."/>
            <person name="Binder M."/>
            <person name="Majcherczyk A."/>
            <person name="Schneider P."/>
            <person name="Aerts A."/>
            <person name="Asiegbu F.O."/>
            <person name="Baker S.E."/>
            <person name="Barry K."/>
            <person name="Bendiksby M."/>
            <person name="Blumentritt M."/>
            <person name="Coutinho P.M."/>
            <person name="Cullen D."/>
            <person name="de Vries R.P."/>
            <person name="Gathman A."/>
            <person name="Goodell B."/>
            <person name="Henrissat B."/>
            <person name="Ihrmark K."/>
            <person name="Kauserud H."/>
            <person name="Kohler A."/>
            <person name="LaButti K."/>
            <person name="Lapidus A."/>
            <person name="Lavin J.L."/>
            <person name="Lee Y.-H."/>
            <person name="Lindquist E."/>
            <person name="Lilly W."/>
            <person name="Lucas S."/>
            <person name="Morin E."/>
            <person name="Murat C."/>
            <person name="Oguiza J.A."/>
            <person name="Park J."/>
            <person name="Pisabarro A.G."/>
            <person name="Riley R."/>
            <person name="Rosling A."/>
            <person name="Salamov A."/>
            <person name="Schmidt O."/>
            <person name="Schmutz J."/>
            <person name="Skrede I."/>
            <person name="Stenlid J."/>
            <person name="Wiebenga A."/>
            <person name="Xie X."/>
            <person name="Kuees U."/>
            <person name="Hibbett D.S."/>
            <person name="Hoffmeister D."/>
            <person name="Hoegberg N."/>
            <person name="Martin F."/>
            <person name="Grigoriev I.V."/>
            <person name="Watkinson S.C."/>
        </authorList>
    </citation>
    <scope>NUCLEOTIDE SEQUENCE [LARGE SCALE GENOMIC DNA]</scope>
    <source>
        <strain evidence="3">strain S7.3</strain>
    </source>
</reference>
<dbReference type="HOGENOM" id="CLU_1960901_0_0_1"/>
<dbReference type="STRING" id="936435.F8PHS0"/>
<dbReference type="InParanoid" id="F8PHS0"/>
<keyword evidence="1" id="KW-0812">Transmembrane</keyword>
<dbReference type="OrthoDB" id="3067928at2759"/>
<sequence length="128" mass="14569">MTMVCYDYQAKSALDRHYSVKTHETNQPSKYIAIRTTAQHFDGGYARPDPLLIPAPRGPLSKPSSGGYTLSNELKWDRTMYIQIQEGLHELCKEHLETTFPYCEPSSDVRITFLTVVALLIIGFLVHH</sequence>
<evidence type="ECO:0000313" key="2">
    <source>
        <dbReference type="EMBL" id="EGO04549.1"/>
    </source>
</evidence>
<protein>
    <submittedName>
        <fullName evidence="2">Uncharacterized protein</fullName>
    </submittedName>
</protein>
<accession>F8PHS0</accession>
<proteinExistence type="predicted"/>
<evidence type="ECO:0000256" key="1">
    <source>
        <dbReference type="SAM" id="Phobius"/>
    </source>
</evidence>
<keyword evidence="1" id="KW-0472">Membrane</keyword>
<dbReference type="Proteomes" id="UP000008063">
    <property type="component" value="Unassembled WGS sequence"/>
</dbReference>
<organism evidence="3">
    <name type="scientific">Serpula lacrymans var. lacrymans (strain S7.3)</name>
    <name type="common">Dry rot fungus</name>
    <dbReference type="NCBI Taxonomy" id="936435"/>
    <lineage>
        <taxon>Eukaryota</taxon>
        <taxon>Fungi</taxon>
        <taxon>Dikarya</taxon>
        <taxon>Basidiomycota</taxon>
        <taxon>Agaricomycotina</taxon>
        <taxon>Agaricomycetes</taxon>
        <taxon>Agaricomycetidae</taxon>
        <taxon>Boletales</taxon>
        <taxon>Coniophorineae</taxon>
        <taxon>Serpulaceae</taxon>
        <taxon>Serpula</taxon>
    </lineage>
</organism>
<keyword evidence="3" id="KW-1185">Reference proteome</keyword>
<feature type="transmembrane region" description="Helical" evidence="1">
    <location>
        <begin position="109"/>
        <end position="126"/>
    </location>
</feature>
<gene>
    <name evidence="2" type="ORF">SERLA73DRAFT_68238</name>
</gene>
<name>F8PHS0_SERL3</name>
<keyword evidence="1" id="KW-1133">Transmembrane helix</keyword>
<dbReference type="EMBL" id="GL945474">
    <property type="protein sequence ID" value="EGO04549.1"/>
    <property type="molecule type" value="Genomic_DNA"/>
</dbReference>